<dbReference type="EMBL" id="JBAHYK010004271">
    <property type="protein sequence ID" value="KAL0562904.1"/>
    <property type="molecule type" value="Genomic_DNA"/>
</dbReference>
<comment type="caution">
    <text evidence="2">The sequence shown here is derived from an EMBL/GenBank/DDBJ whole genome shotgun (WGS) entry which is preliminary data.</text>
</comment>
<evidence type="ECO:0000256" key="1">
    <source>
        <dbReference type="SAM" id="MobiDB-lite"/>
    </source>
</evidence>
<feature type="compositionally biased region" description="Acidic residues" evidence="1">
    <location>
        <begin position="76"/>
        <end position="88"/>
    </location>
</feature>
<feature type="non-terminal residue" evidence="2">
    <location>
        <position position="125"/>
    </location>
</feature>
<organism evidence="2 3">
    <name type="scientific">Marasmius crinis-equi</name>
    <dbReference type="NCBI Taxonomy" id="585013"/>
    <lineage>
        <taxon>Eukaryota</taxon>
        <taxon>Fungi</taxon>
        <taxon>Dikarya</taxon>
        <taxon>Basidiomycota</taxon>
        <taxon>Agaricomycotina</taxon>
        <taxon>Agaricomycetes</taxon>
        <taxon>Agaricomycetidae</taxon>
        <taxon>Agaricales</taxon>
        <taxon>Marasmiineae</taxon>
        <taxon>Marasmiaceae</taxon>
        <taxon>Marasmius</taxon>
    </lineage>
</organism>
<evidence type="ECO:0000313" key="2">
    <source>
        <dbReference type="EMBL" id="KAL0562904.1"/>
    </source>
</evidence>
<feature type="region of interest" description="Disordered" evidence="1">
    <location>
        <begin position="73"/>
        <end position="109"/>
    </location>
</feature>
<dbReference type="Proteomes" id="UP001465976">
    <property type="component" value="Unassembled WGS sequence"/>
</dbReference>
<reference evidence="2 3" key="1">
    <citation type="submission" date="2024-02" db="EMBL/GenBank/DDBJ databases">
        <title>A draft genome for the cacao thread blight pathogen Marasmius crinis-equi.</title>
        <authorList>
            <person name="Cohen S.P."/>
            <person name="Baruah I.K."/>
            <person name="Amoako-Attah I."/>
            <person name="Bukari Y."/>
            <person name="Meinhardt L.W."/>
            <person name="Bailey B.A."/>
        </authorList>
    </citation>
    <scope>NUCLEOTIDE SEQUENCE [LARGE SCALE GENOMIC DNA]</scope>
    <source>
        <strain evidence="2 3">GH-76</strain>
    </source>
</reference>
<proteinExistence type="predicted"/>
<protein>
    <submittedName>
        <fullName evidence="2">Uncharacterized protein</fullName>
    </submittedName>
</protein>
<keyword evidence="3" id="KW-1185">Reference proteome</keyword>
<sequence length="125" mass="13916">MVMAPYKSAKKQAELSKKVNKGYGNSGMKVGVDLKAVNISKTLEEVEFESEKLKAMFTSLGFDRRAHFDANPNDIPFDDGNNDYEDDIFPMASAPPPGQEGTMHSNEGNNMFDEVVNRLLTHSNR</sequence>
<evidence type="ECO:0000313" key="3">
    <source>
        <dbReference type="Proteomes" id="UP001465976"/>
    </source>
</evidence>
<name>A0ABR3EJ53_9AGAR</name>
<accession>A0ABR3EJ53</accession>
<gene>
    <name evidence="2" type="ORF">V5O48_019174</name>
</gene>